<dbReference type="Proteomes" id="UP000094527">
    <property type="component" value="Unassembled WGS sequence"/>
</dbReference>
<name>A0A1D2MVB6_ORCCI</name>
<sequence length="50" mass="5415">MSETGSKANGERRIRQFATVLHPSSSYILGPTVNGWEGRGYTAPLHGTLL</sequence>
<accession>A0A1D2MVB6</accession>
<dbReference type="AlphaFoldDB" id="A0A1D2MVB6"/>
<reference evidence="1 2" key="1">
    <citation type="journal article" date="2016" name="Genome Biol. Evol.">
        <title>Gene Family Evolution Reflects Adaptation to Soil Environmental Stressors in the Genome of the Collembolan Orchesella cincta.</title>
        <authorList>
            <person name="Faddeeva-Vakhrusheva A."/>
            <person name="Derks M.F."/>
            <person name="Anvar S.Y."/>
            <person name="Agamennone V."/>
            <person name="Suring W."/>
            <person name="Smit S."/>
            <person name="van Straalen N.M."/>
            <person name="Roelofs D."/>
        </authorList>
    </citation>
    <scope>NUCLEOTIDE SEQUENCE [LARGE SCALE GENOMIC DNA]</scope>
    <source>
        <tissue evidence="1">Mixed pool</tissue>
    </source>
</reference>
<evidence type="ECO:0000313" key="1">
    <source>
        <dbReference type="EMBL" id="ODM96848.1"/>
    </source>
</evidence>
<evidence type="ECO:0000313" key="2">
    <source>
        <dbReference type="Proteomes" id="UP000094527"/>
    </source>
</evidence>
<protein>
    <submittedName>
        <fullName evidence="1">Uncharacterized protein</fullName>
    </submittedName>
</protein>
<dbReference type="EMBL" id="LJIJ01000498">
    <property type="protein sequence ID" value="ODM96848.1"/>
    <property type="molecule type" value="Genomic_DNA"/>
</dbReference>
<proteinExistence type="predicted"/>
<gene>
    <name evidence="1" type="ORF">Ocin01_09836</name>
</gene>
<keyword evidence="2" id="KW-1185">Reference proteome</keyword>
<organism evidence="1 2">
    <name type="scientific">Orchesella cincta</name>
    <name type="common">Springtail</name>
    <name type="synonym">Podura cincta</name>
    <dbReference type="NCBI Taxonomy" id="48709"/>
    <lineage>
        <taxon>Eukaryota</taxon>
        <taxon>Metazoa</taxon>
        <taxon>Ecdysozoa</taxon>
        <taxon>Arthropoda</taxon>
        <taxon>Hexapoda</taxon>
        <taxon>Collembola</taxon>
        <taxon>Entomobryomorpha</taxon>
        <taxon>Entomobryoidea</taxon>
        <taxon>Orchesellidae</taxon>
        <taxon>Orchesellinae</taxon>
        <taxon>Orchesella</taxon>
    </lineage>
</organism>
<comment type="caution">
    <text evidence="1">The sequence shown here is derived from an EMBL/GenBank/DDBJ whole genome shotgun (WGS) entry which is preliminary data.</text>
</comment>